<dbReference type="InterPro" id="IPR011009">
    <property type="entry name" value="Kinase-like_dom_sf"/>
</dbReference>
<keyword evidence="3" id="KW-0808">Transferase</keyword>
<evidence type="ECO:0000256" key="3">
    <source>
        <dbReference type="ARBA" id="ARBA00022679"/>
    </source>
</evidence>
<comment type="caution">
    <text evidence="20">The sequence shown here is derived from an EMBL/GenBank/DDBJ whole genome shotgun (WGS) entry which is preliminary data.</text>
</comment>
<keyword evidence="10 19" id="KW-0472">Membrane</keyword>
<evidence type="ECO:0000256" key="14">
    <source>
        <dbReference type="ARBA" id="ARBA00051243"/>
    </source>
</evidence>
<dbReference type="EMBL" id="WIXP02000012">
    <property type="protein sequence ID" value="KAF6201840.1"/>
    <property type="molecule type" value="Genomic_DNA"/>
</dbReference>
<dbReference type="GO" id="GO:0048468">
    <property type="term" value="P:cell development"/>
    <property type="evidence" value="ECO:0007669"/>
    <property type="project" value="UniProtKB-ARBA"/>
</dbReference>
<feature type="compositionally biased region" description="Low complexity" evidence="18">
    <location>
        <begin position="247"/>
        <end position="258"/>
    </location>
</feature>
<evidence type="ECO:0000256" key="8">
    <source>
        <dbReference type="ARBA" id="ARBA00022840"/>
    </source>
</evidence>
<comment type="subcellular location">
    <subcellularLocation>
        <location evidence="1">Endomembrane system</location>
    </subcellularLocation>
    <subcellularLocation>
        <location evidence="2">Membrane</location>
        <topology evidence="2">Single-pass type I membrane protein</topology>
    </subcellularLocation>
</comment>
<evidence type="ECO:0000313" key="20">
    <source>
        <dbReference type="EMBL" id="KAF6201840.1"/>
    </source>
</evidence>
<evidence type="ECO:0000256" key="19">
    <source>
        <dbReference type="SAM" id="Phobius"/>
    </source>
</evidence>
<dbReference type="PRINTS" id="PR00109">
    <property type="entry name" value="TYRKINASE"/>
</dbReference>
<accession>A0A6A4J3F1</accession>
<evidence type="ECO:0000256" key="4">
    <source>
        <dbReference type="ARBA" id="ARBA00022692"/>
    </source>
</evidence>
<feature type="region of interest" description="Disordered" evidence="18">
    <location>
        <begin position="279"/>
        <end position="299"/>
    </location>
</feature>
<dbReference type="GO" id="GO:0005524">
    <property type="term" value="F:ATP binding"/>
    <property type="evidence" value="ECO:0007669"/>
    <property type="project" value="UniProtKB-KW"/>
</dbReference>
<dbReference type="GO" id="GO:0005518">
    <property type="term" value="F:collagen binding"/>
    <property type="evidence" value="ECO:0007669"/>
    <property type="project" value="TreeGrafter"/>
</dbReference>
<comment type="catalytic activity">
    <reaction evidence="14">
        <text>L-tyrosyl-[protein] + ATP = O-phospho-L-tyrosyl-[protein] + ADP + H(+)</text>
        <dbReference type="Rhea" id="RHEA:10596"/>
        <dbReference type="Rhea" id="RHEA-COMP:10136"/>
        <dbReference type="Rhea" id="RHEA-COMP:20101"/>
        <dbReference type="ChEBI" id="CHEBI:15378"/>
        <dbReference type="ChEBI" id="CHEBI:30616"/>
        <dbReference type="ChEBI" id="CHEBI:46858"/>
        <dbReference type="ChEBI" id="CHEBI:61978"/>
        <dbReference type="ChEBI" id="CHEBI:456216"/>
        <dbReference type="EC" id="2.7.10.1"/>
    </reaction>
</comment>
<dbReference type="Proteomes" id="UP000466442">
    <property type="component" value="Linkage Group LG12"/>
</dbReference>
<feature type="binding site" evidence="17">
    <location>
        <position position="480"/>
    </location>
    <ligand>
        <name>Mg(2+)</name>
        <dbReference type="ChEBI" id="CHEBI:18420"/>
    </ligand>
</feature>
<evidence type="ECO:0000256" key="15">
    <source>
        <dbReference type="PIRSR" id="PIRSR000615-1"/>
    </source>
</evidence>
<dbReference type="GO" id="GO:0038062">
    <property type="term" value="F:protein tyrosine kinase collagen receptor activity"/>
    <property type="evidence" value="ECO:0007669"/>
    <property type="project" value="TreeGrafter"/>
</dbReference>
<evidence type="ECO:0000256" key="2">
    <source>
        <dbReference type="ARBA" id="ARBA00004479"/>
    </source>
</evidence>
<keyword evidence="17" id="KW-0479">Metal-binding</keyword>
<dbReference type="GO" id="GO:0010976">
    <property type="term" value="P:positive regulation of neuron projection development"/>
    <property type="evidence" value="ECO:0007669"/>
    <property type="project" value="TreeGrafter"/>
</dbReference>
<name>A0A6A4J3F1_APOLU</name>
<feature type="binding site" evidence="16">
    <location>
        <position position="466"/>
    </location>
    <ligand>
        <name>ATP</name>
        <dbReference type="ChEBI" id="CHEBI:30616"/>
    </ligand>
</feature>
<dbReference type="GO" id="GO:0051897">
    <property type="term" value="P:positive regulation of phosphatidylinositol 3-kinase/protein kinase B signal transduction"/>
    <property type="evidence" value="ECO:0007669"/>
    <property type="project" value="TreeGrafter"/>
</dbReference>
<dbReference type="GO" id="GO:0030182">
    <property type="term" value="P:neuron differentiation"/>
    <property type="evidence" value="ECO:0007669"/>
    <property type="project" value="UniProtKB-ARBA"/>
</dbReference>
<dbReference type="OrthoDB" id="6071166at2759"/>
<evidence type="ECO:0000256" key="16">
    <source>
        <dbReference type="PIRSR" id="PIRSR000615-2"/>
    </source>
</evidence>
<keyword evidence="21" id="KW-1185">Reference proteome</keyword>
<dbReference type="Gene3D" id="2.60.120.1190">
    <property type="match status" value="1"/>
</dbReference>
<dbReference type="GO" id="GO:0012505">
    <property type="term" value="C:endomembrane system"/>
    <property type="evidence" value="ECO:0007669"/>
    <property type="project" value="UniProtKB-SubCell"/>
</dbReference>
<dbReference type="InterPro" id="IPR008266">
    <property type="entry name" value="Tyr_kinase_AS"/>
</dbReference>
<feature type="binding site" evidence="17">
    <location>
        <position position="467"/>
    </location>
    <ligand>
        <name>Mg(2+)</name>
        <dbReference type="ChEBI" id="CHEBI:18420"/>
    </ligand>
</feature>
<keyword evidence="7" id="KW-0418">Kinase</keyword>
<dbReference type="AlphaFoldDB" id="A0A6A4J3F1"/>
<evidence type="ECO:0000256" key="10">
    <source>
        <dbReference type="ARBA" id="ARBA00023136"/>
    </source>
</evidence>
<dbReference type="Pfam" id="PF07714">
    <property type="entry name" value="PK_Tyr_Ser-Thr"/>
    <property type="match status" value="1"/>
</dbReference>
<reference evidence="20" key="1">
    <citation type="journal article" date="2021" name="Mol. Ecol. Resour.">
        <title>Apolygus lucorum genome provides insights into omnivorousness and mesophyll feeding.</title>
        <authorList>
            <person name="Liu Y."/>
            <person name="Liu H."/>
            <person name="Wang H."/>
            <person name="Huang T."/>
            <person name="Liu B."/>
            <person name="Yang B."/>
            <person name="Yin L."/>
            <person name="Li B."/>
            <person name="Zhang Y."/>
            <person name="Zhang S."/>
            <person name="Jiang F."/>
            <person name="Zhang X."/>
            <person name="Ren Y."/>
            <person name="Wang B."/>
            <person name="Wang S."/>
            <person name="Lu Y."/>
            <person name="Wu K."/>
            <person name="Fan W."/>
            <person name="Wang G."/>
        </authorList>
    </citation>
    <scope>NUCLEOTIDE SEQUENCE</scope>
    <source>
        <strain evidence="20">12Hb</strain>
    </source>
</reference>
<keyword evidence="5" id="KW-0732">Signal</keyword>
<dbReference type="FunFam" id="1.10.510.10:FF:001512">
    <property type="entry name" value="Receptor tyrosine-protein kinase erbB-2"/>
    <property type="match status" value="1"/>
</dbReference>
<feature type="region of interest" description="Disordered" evidence="18">
    <location>
        <begin position="224"/>
        <end position="259"/>
    </location>
</feature>
<gene>
    <name evidence="20" type="ORF">GE061_004235</name>
</gene>
<evidence type="ECO:0000256" key="7">
    <source>
        <dbReference type="ARBA" id="ARBA00022777"/>
    </source>
</evidence>
<dbReference type="GO" id="GO:0046872">
    <property type="term" value="F:metal ion binding"/>
    <property type="evidence" value="ECO:0007669"/>
    <property type="project" value="UniProtKB-KW"/>
</dbReference>
<protein>
    <submittedName>
        <fullName evidence="20">Uncharacterized protein</fullName>
    </submittedName>
</protein>
<evidence type="ECO:0000256" key="11">
    <source>
        <dbReference type="ARBA" id="ARBA00023137"/>
    </source>
</evidence>
<feature type="active site" description="Proton acceptor" evidence="15">
    <location>
        <position position="462"/>
    </location>
</feature>
<keyword evidence="6 16" id="KW-0547">Nucleotide-binding</keyword>
<organism evidence="20 21">
    <name type="scientific">Apolygus lucorum</name>
    <name type="common">Small green plant bug</name>
    <name type="synonym">Lygocoris lucorum</name>
    <dbReference type="NCBI Taxonomy" id="248454"/>
    <lineage>
        <taxon>Eukaryota</taxon>
        <taxon>Metazoa</taxon>
        <taxon>Ecdysozoa</taxon>
        <taxon>Arthropoda</taxon>
        <taxon>Hexapoda</taxon>
        <taxon>Insecta</taxon>
        <taxon>Pterygota</taxon>
        <taxon>Neoptera</taxon>
        <taxon>Paraneoptera</taxon>
        <taxon>Hemiptera</taxon>
        <taxon>Heteroptera</taxon>
        <taxon>Panheteroptera</taxon>
        <taxon>Cimicomorpha</taxon>
        <taxon>Miridae</taxon>
        <taxon>Mirini</taxon>
        <taxon>Apolygus</taxon>
    </lineage>
</organism>
<dbReference type="PANTHER" id="PTHR24416">
    <property type="entry name" value="TYROSINE-PROTEIN KINASE RECEPTOR"/>
    <property type="match status" value="1"/>
</dbReference>
<evidence type="ECO:0000256" key="9">
    <source>
        <dbReference type="ARBA" id="ARBA00022989"/>
    </source>
</evidence>
<dbReference type="GO" id="GO:0043235">
    <property type="term" value="C:receptor complex"/>
    <property type="evidence" value="ECO:0007669"/>
    <property type="project" value="TreeGrafter"/>
</dbReference>
<dbReference type="PROSITE" id="PS00109">
    <property type="entry name" value="PROTEIN_KINASE_TYR"/>
    <property type="match status" value="1"/>
</dbReference>
<feature type="transmembrane region" description="Helical" evidence="19">
    <location>
        <begin position="112"/>
        <end position="134"/>
    </location>
</feature>
<dbReference type="Pfam" id="PF21114">
    <property type="entry name" value="DDR1-2_DS-like"/>
    <property type="match status" value="1"/>
</dbReference>
<dbReference type="InterPro" id="IPR050122">
    <property type="entry name" value="RTK"/>
</dbReference>
<keyword evidence="13" id="KW-0325">Glycoprotein</keyword>
<evidence type="ECO:0000256" key="1">
    <source>
        <dbReference type="ARBA" id="ARBA00004308"/>
    </source>
</evidence>
<dbReference type="Gene3D" id="1.10.510.10">
    <property type="entry name" value="Transferase(Phosphotransferase) domain 1"/>
    <property type="match status" value="1"/>
</dbReference>
<keyword evidence="8 16" id="KW-0067">ATP-binding</keyword>
<dbReference type="PANTHER" id="PTHR24416:SF580">
    <property type="entry name" value="DISCOIDIN DOMAIN RECEPTOR, ISOFORM F"/>
    <property type="match status" value="1"/>
</dbReference>
<dbReference type="SUPFAM" id="SSF56112">
    <property type="entry name" value="Protein kinase-like (PK-like)"/>
    <property type="match status" value="1"/>
</dbReference>
<evidence type="ECO:0000256" key="12">
    <source>
        <dbReference type="ARBA" id="ARBA00023157"/>
    </source>
</evidence>
<dbReference type="GO" id="GO:0005886">
    <property type="term" value="C:plasma membrane"/>
    <property type="evidence" value="ECO:0007669"/>
    <property type="project" value="TreeGrafter"/>
</dbReference>
<dbReference type="GO" id="GO:0050793">
    <property type="term" value="P:regulation of developmental process"/>
    <property type="evidence" value="ECO:0007669"/>
    <property type="project" value="UniProtKB-ARBA"/>
</dbReference>
<evidence type="ECO:0000256" key="13">
    <source>
        <dbReference type="ARBA" id="ARBA00023180"/>
    </source>
</evidence>
<proteinExistence type="predicted"/>
<evidence type="ECO:0000256" key="5">
    <source>
        <dbReference type="ARBA" id="ARBA00022729"/>
    </source>
</evidence>
<evidence type="ECO:0000256" key="6">
    <source>
        <dbReference type="ARBA" id="ARBA00022741"/>
    </source>
</evidence>
<keyword evidence="11" id="KW-0829">Tyrosine-protein kinase</keyword>
<dbReference type="InterPro" id="IPR048525">
    <property type="entry name" value="DDR1-2_DS-like"/>
</dbReference>
<evidence type="ECO:0000256" key="18">
    <source>
        <dbReference type="SAM" id="MobiDB-lite"/>
    </source>
</evidence>
<evidence type="ECO:0000313" key="21">
    <source>
        <dbReference type="Proteomes" id="UP000466442"/>
    </source>
</evidence>
<keyword evidence="17" id="KW-0460">Magnesium</keyword>
<evidence type="ECO:0000256" key="17">
    <source>
        <dbReference type="PIRSR" id="PIRSR000615-3"/>
    </source>
</evidence>
<keyword evidence="12" id="KW-1015">Disulfide bond</keyword>
<keyword evidence="4 19" id="KW-0812">Transmembrane</keyword>
<dbReference type="PROSITE" id="PS50011">
    <property type="entry name" value="PROTEIN_KINASE_DOM"/>
    <property type="match status" value="1"/>
</dbReference>
<sequence>MFSIGGSMYSGRGVTYSYMPDKVLEHARNVTIHLHNHIAKFVKIQLYFADRWIMISEVTFDSEIVDANSTEEVGANLAEEEIMIKSGGVHDSAWESYETIAAPTEENGYVEVVIGVLTAVMLLLLGVFVIILVLSRRQKLQGSPTTILRNPFGVTINMKDLLLNLSPMNGSMVQVSAHPTPASADPPSDLSSMCFDQTQHYHTPLVSPYYATTTYAAVRSEPKIRRDESAMSEVSQLKEPAADDGSDASSVAGSMSSSKLQTGSYSTLQFRTQPLATSPINGGKAQASPYAVTGPDSPIRKRYHTAPREKHRMAPPAVSWNIAPSMGQSYKCREGELVPIPRYCLTTVHKMGSCHVGEVLLSEMEGEEVGRGRVLVKTMSGECLREMKLLSSLNDPNVARTLGVCSAETPPWTVQEYPAELGDLSQLLHANPNLKYSCLMFMSLQISSGMKYLESKNLVHKDLAARNCLVGRGYTIKIADVAMCNPDYQEHYSAIGGRPPAPIRWLAWESILLDRHTCASSVWSFAVTLWEVLTHCSEVPFSLSTNDEVVHNAELMYYGGELETFLPRPSVCPNDVYEIMVRCWKRDHTLRPTFRELYFFLKRKHLGETALTNTLKKVDV</sequence>
<dbReference type="InterPro" id="IPR001245">
    <property type="entry name" value="Ser-Thr/Tyr_kinase_cat_dom"/>
</dbReference>
<dbReference type="InterPro" id="IPR000719">
    <property type="entry name" value="Prot_kinase_dom"/>
</dbReference>
<keyword evidence="9 19" id="KW-1133">Transmembrane helix</keyword>